<protein>
    <recommendedName>
        <fullName evidence="1">Helix-turn-helix domain-containing protein</fullName>
    </recommendedName>
</protein>
<dbReference type="EMBL" id="MQWD01000005">
    <property type="protein sequence ID" value="PAP74549.1"/>
    <property type="molecule type" value="Genomic_DNA"/>
</dbReference>
<reference evidence="2 3" key="1">
    <citation type="submission" date="2016-11" db="EMBL/GenBank/DDBJ databases">
        <title>Study of marine rhodopsin-containing bacteria.</title>
        <authorList>
            <person name="Yoshizawa S."/>
            <person name="Kumagai Y."/>
            <person name="Kogure K."/>
        </authorList>
    </citation>
    <scope>NUCLEOTIDE SEQUENCE [LARGE SCALE GENOMIC DNA]</scope>
    <source>
        <strain evidence="2 3">SAORIC-28</strain>
    </source>
</reference>
<dbReference type="AlphaFoldDB" id="A0A271IVG9"/>
<dbReference type="SUPFAM" id="SSF46955">
    <property type="entry name" value="Putative DNA-binding domain"/>
    <property type="match status" value="1"/>
</dbReference>
<dbReference type="Proteomes" id="UP000216339">
    <property type="component" value="Unassembled WGS sequence"/>
</dbReference>
<dbReference type="InterPro" id="IPR010093">
    <property type="entry name" value="SinI_DNA-bd"/>
</dbReference>
<accession>A0A271IVG9</accession>
<proteinExistence type="predicted"/>
<dbReference type="NCBIfam" id="TIGR01764">
    <property type="entry name" value="excise"/>
    <property type="match status" value="1"/>
</dbReference>
<evidence type="ECO:0000259" key="1">
    <source>
        <dbReference type="Pfam" id="PF12728"/>
    </source>
</evidence>
<keyword evidence="3" id="KW-1185">Reference proteome</keyword>
<organism evidence="2 3">
    <name type="scientific">Rubrivirga marina</name>
    <dbReference type="NCBI Taxonomy" id="1196024"/>
    <lineage>
        <taxon>Bacteria</taxon>
        <taxon>Pseudomonadati</taxon>
        <taxon>Rhodothermota</taxon>
        <taxon>Rhodothermia</taxon>
        <taxon>Rhodothermales</taxon>
        <taxon>Rubricoccaceae</taxon>
        <taxon>Rubrivirga</taxon>
    </lineage>
</organism>
<feature type="domain" description="Helix-turn-helix" evidence="1">
    <location>
        <begin position="82"/>
        <end position="130"/>
    </location>
</feature>
<comment type="caution">
    <text evidence="2">The sequence shown here is derived from an EMBL/GenBank/DDBJ whole genome shotgun (WGS) entry which is preliminary data.</text>
</comment>
<dbReference type="GO" id="GO:0003677">
    <property type="term" value="F:DNA binding"/>
    <property type="evidence" value="ECO:0007669"/>
    <property type="project" value="InterPro"/>
</dbReference>
<dbReference type="InterPro" id="IPR009061">
    <property type="entry name" value="DNA-bd_dom_put_sf"/>
</dbReference>
<dbReference type="Pfam" id="PF12728">
    <property type="entry name" value="HTH_17"/>
    <property type="match status" value="1"/>
</dbReference>
<dbReference type="OrthoDB" id="26212at2"/>
<dbReference type="InterPro" id="IPR041657">
    <property type="entry name" value="HTH_17"/>
</dbReference>
<name>A0A271IVG9_9BACT</name>
<gene>
    <name evidence="2" type="ORF">BSZ37_20425</name>
</gene>
<evidence type="ECO:0000313" key="3">
    <source>
        <dbReference type="Proteomes" id="UP000216339"/>
    </source>
</evidence>
<evidence type="ECO:0000313" key="2">
    <source>
        <dbReference type="EMBL" id="PAP74549.1"/>
    </source>
</evidence>
<sequence>MSDPTVFDPHSLPQRALAALHAHRAALTEAADGEHEGSTLSVRFGDGDSVDLPPALARVVAAALAEVADGHAVEVRTVAEELTTQEAADLLGVSRPFVVKLVDGGELPARRVGTHRRLRRADVLAHRERMRAATAEALQDLTDDAQALGFYDADPRMPGAEGPPSAAPA</sequence>